<dbReference type="GO" id="GO:0003677">
    <property type="term" value="F:DNA binding"/>
    <property type="evidence" value="ECO:0007669"/>
    <property type="project" value="InterPro"/>
</dbReference>
<dbReference type="PANTHER" id="PTHR47396">
    <property type="entry name" value="TYPE I RESTRICTION ENZYME ECOKI R PROTEIN"/>
    <property type="match status" value="1"/>
</dbReference>
<dbReference type="Proteomes" id="UP000092819">
    <property type="component" value="Unassembled WGS sequence"/>
</dbReference>
<dbReference type="Pfam" id="PF04851">
    <property type="entry name" value="ResIII"/>
    <property type="match status" value="1"/>
</dbReference>
<dbReference type="Pfam" id="PF00271">
    <property type="entry name" value="Helicase_C"/>
    <property type="match status" value="1"/>
</dbReference>
<evidence type="ECO:0000313" key="4">
    <source>
        <dbReference type="Proteomes" id="UP000092819"/>
    </source>
</evidence>
<keyword evidence="4" id="KW-1185">Reference proteome</keyword>
<evidence type="ECO:0000259" key="1">
    <source>
        <dbReference type="Pfam" id="PF00271"/>
    </source>
</evidence>
<dbReference type="PANTHER" id="PTHR47396:SF1">
    <property type="entry name" value="ATP-DEPENDENT HELICASE IRC3-RELATED"/>
    <property type="match status" value="1"/>
</dbReference>
<feature type="domain" description="Helicase/UvrB N-terminal" evidence="2">
    <location>
        <begin position="2"/>
        <end position="156"/>
    </location>
</feature>
<dbReference type="GO" id="GO:0005829">
    <property type="term" value="C:cytosol"/>
    <property type="evidence" value="ECO:0007669"/>
    <property type="project" value="TreeGrafter"/>
</dbReference>
<sequence length="471" mass="53377">MIALRQWQSECVELALHHYQKGQSHFLCLATPGAGKSVMAAEVASRLLEQNAIDFVLCFSPSTAISQGLAYTFKNHLNCRFDGAIGALGASYTYQALQYFDDYFWSLLQTHRVMVVLDEIHHCAGLNMTEANAWGEKIIQHIQSHARYTLSLTGTPWRSDKAPVSLSSYNINTAEIECNYVYGLSQAVKDKVCRLPSIVLVDNEMITAKSNDSETRHFSSIREYLDEPFGYYQSIITDDTCIRYLIKLGLKKLDVIQEKKPNAGGLVVAASVEHAIRIHTMLAEEFNKKVVLVTYKHEDPSGIIDDFRSSDSDWIVSVGMISEGTDIPRLQVCCHLSKVKTELYFRQVLGRILRMNKGINQEAWLYTFAEPNLVTYANRVAEEVPLNDVVFHEHMPNNPPEFPEIHKTQTSNYSCVEGPDNQVSWGETQSTKSARKVATLSKHNPEEQCHYFDVVGDFRQQIVDVFRFQNT</sequence>
<reference evidence="4" key="1">
    <citation type="submission" date="2016-06" db="EMBL/GenBank/DDBJ databases">
        <authorList>
            <person name="Rodrigo-Torres L."/>
            <person name="Arahal D.R."/>
        </authorList>
    </citation>
    <scope>NUCLEOTIDE SEQUENCE [LARGE SCALE GENOMIC DNA]</scope>
    <source>
        <strain evidence="4">CECT 7224</strain>
    </source>
</reference>
<proteinExistence type="predicted"/>
<gene>
    <name evidence="3" type="ORF">VCE7224_02273</name>
</gene>
<dbReference type="SUPFAM" id="SSF52540">
    <property type="entry name" value="P-loop containing nucleoside triphosphate hydrolases"/>
    <property type="match status" value="2"/>
</dbReference>
<dbReference type="GO" id="GO:0005524">
    <property type="term" value="F:ATP binding"/>
    <property type="evidence" value="ECO:0007669"/>
    <property type="project" value="InterPro"/>
</dbReference>
<dbReference type="InterPro" id="IPR050742">
    <property type="entry name" value="Helicase_Restrict-Modif_Enz"/>
</dbReference>
<dbReference type="GO" id="GO:0016787">
    <property type="term" value="F:hydrolase activity"/>
    <property type="evidence" value="ECO:0007669"/>
    <property type="project" value="InterPro"/>
</dbReference>
<feature type="domain" description="Helicase C-terminal" evidence="1">
    <location>
        <begin position="256"/>
        <end position="355"/>
    </location>
</feature>
<dbReference type="InterPro" id="IPR027417">
    <property type="entry name" value="P-loop_NTPase"/>
</dbReference>
<evidence type="ECO:0000313" key="3">
    <source>
        <dbReference type="EMBL" id="SBT13524.1"/>
    </source>
</evidence>
<dbReference type="InterPro" id="IPR006935">
    <property type="entry name" value="Helicase/UvrB_N"/>
</dbReference>
<dbReference type="InterPro" id="IPR001650">
    <property type="entry name" value="Helicase_C-like"/>
</dbReference>
<organism evidence="3 4">
    <name type="scientific">Vibrio celticus</name>
    <dbReference type="NCBI Taxonomy" id="446372"/>
    <lineage>
        <taxon>Bacteria</taxon>
        <taxon>Pseudomonadati</taxon>
        <taxon>Pseudomonadota</taxon>
        <taxon>Gammaproteobacteria</taxon>
        <taxon>Vibrionales</taxon>
        <taxon>Vibrionaceae</taxon>
        <taxon>Vibrio</taxon>
    </lineage>
</organism>
<protein>
    <submittedName>
        <fullName evidence="3">Type I restriction enzyme EcoKI subunit R</fullName>
    </submittedName>
</protein>
<accession>A0A1C3JEP2</accession>
<dbReference type="EMBL" id="FLQZ01000043">
    <property type="protein sequence ID" value="SBT13524.1"/>
    <property type="molecule type" value="Genomic_DNA"/>
</dbReference>
<dbReference type="RefSeq" id="WP_065676527.1">
    <property type="nucleotide sequence ID" value="NZ_AP025463.1"/>
</dbReference>
<dbReference type="Gene3D" id="3.40.50.300">
    <property type="entry name" value="P-loop containing nucleotide triphosphate hydrolases"/>
    <property type="match status" value="2"/>
</dbReference>
<dbReference type="AlphaFoldDB" id="A0A1C3JEP2"/>
<evidence type="ECO:0000259" key="2">
    <source>
        <dbReference type="Pfam" id="PF04851"/>
    </source>
</evidence>
<name>A0A1C3JEP2_9VIBR</name>